<dbReference type="KEGG" id="kne:92179570"/>
<evidence type="ECO:0000256" key="4">
    <source>
        <dbReference type="PIRSR" id="PIRSR000097-2"/>
    </source>
</evidence>
<evidence type="ECO:0000313" key="7">
    <source>
        <dbReference type="EMBL" id="KAK8861490.1"/>
    </source>
</evidence>
<sequence length="284" mass="31655">MALTLQSTIKLPSGALMPRLGFGVYQASGTECENAVKEAFRAGYRHVDSAQIYRNEDIVGKAVKDMSLPRSEVFLTTKYYPDGSHSKAQVTETIRTSLNKIDMVSESDKKYIDLLLTHAPFGGPKGRKTAWAAMAEAQKKGWVKDIGVSNYAVRHLEELPAPKPAINQIEVHPFYQRREIVEYCEKNGIIVQAYCPLVRADPMATENPVLLNIAKKHGKEVMHVLVRWSLQKGYIPLPKSVTPKRVVSNAQVYDFELDKEDMSAIDGLDRGPAGRVTWDPTTAP</sequence>
<feature type="site" description="Lowers pKa of active site Tyr" evidence="5">
    <location>
        <position position="78"/>
    </location>
</feature>
<evidence type="ECO:0000256" key="3">
    <source>
        <dbReference type="PIRSR" id="PIRSR000097-1"/>
    </source>
</evidence>
<evidence type="ECO:0000256" key="1">
    <source>
        <dbReference type="ARBA" id="ARBA00007905"/>
    </source>
</evidence>
<evidence type="ECO:0000313" key="8">
    <source>
        <dbReference type="Proteomes" id="UP001388673"/>
    </source>
</evidence>
<feature type="domain" description="NADP-dependent oxidoreductase" evidence="6">
    <location>
        <begin position="21"/>
        <end position="269"/>
    </location>
</feature>
<evidence type="ECO:0000259" key="6">
    <source>
        <dbReference type="Pfam" id="PF00248"/>
    </source>
</evidence>
<dbReference type="GeneID" id="92179570"/>
<dbReference type="FunFam" id="3.20.20.100:FF:000015">
    <property type="entry name" value="Oxidoreductase, aldo/keto reductase family"/>
    <property type="match status" value="1"/>
</dbReference>
<keyword evidence="8" id="KW-1185">Reference proteome</keyword>
<dbReference type="Gene3D" id="3.20.20.100">
    <property type="entry name" value="NADP-dependent oxidoreductase domain"/>
    <property type="match status" value="1"/>
</dbReference>
<dbReference type="RefSeq" id="XP_066804115.1">
    <property type="nucleotide sequence ID" value="XM_066945426.1"/>
</dbReference>
<dbReference type="SUPFAM" id="SSF51430">
    <property type="entry name" value="NAD(P)-linked oxidoreductase"/>
    <property type="match status" value="1"/>
</dbReference>
<dbReference type="InterPro" id="IPR036812">
    <property type="entry name" value="NAD(P)_OxRdtase_dom_sf"/>
</dbReference>
<dbReference type="PANTHER" id="PTHR43827">
    <property type="entry name" value="2,5-DIKETO-D-GLUCONIC ACID REDUCTASE"/>
    <property type="match status" value="1"/>
</dbReference>
<dbReference type="Proteomes" id="UP001388673">
    <property type="component" value="Unassembled WGS sequence"/>
</dbReference>
<reference evidence="7 8" key="1">
    <citation type="journal article" date="2024" name="bioRxiv">
        <title>Comparative genomics of Cryptococcus and Kwoniella reveals pathogenesis evolution and contrasting karyotype dynamics via intercentromeric recombination or chromosome fusion.</title>
        <authorList>
            <person name="Coelho M.A."/>
            <person name="David-Palma M."/>
            <person name="Shea T."/>
            <person name="Bowers K."/>
            <person name="McGinley-Smith S."/>
            <person name="Mohammad A.W."/>
            <person name="Gnirke A."/>
            <person name="Yurkov A.M."/>
            <person name="Nowrousian M."/>
            <person name="Sun S."/>
            <person name="Cuomo C.A."/>
            <person name="Heitman J."/>
        </authorList>
    </citation>
    <scope>NUCLEOTIDE SEQUENCE [LARGE SCALE GENOMIC DNA]</scope>
    <source>
        <strain evidence="7 8">CBS 13917</strain>
    </source>
</reference>
<evidence type="ECO:0000256" key="5">
    <source>
        <dbReference type="PIRSR" id="PIRSR000097-3"/>
    </source>
</evidence>
<dbReference type="PROSITE" id="PS00062">
    <property type="entry name" value="ALDOKETO_REDUCTASE_2"/>
    <property type="match status" value="1"/>
</dbReference>
<dbReference type="PIRSF" id="PIRSF000097">
    <property type="entry name" value="AKR"/>
    <property type="match status" value="1"/>
</dbReference>
<dbReference type="InterPro" id="IPR020471">
    <property type="entry name" value="AKR"/>
</dbReference>
<comment type="caution">
    <text evidence="7">The sequence shown here is derived from an EMBL/GenBank/DDBJ whole genome shotgun (WGS) entry which is preliminary data.</text>
</comment>
<dbReference type="InterPro" id="IPR023210">
    <property type="entry name" value="NADP_OxRdtase_dom"/>
</dbReference>
<dbReference type="AlphaFoldDB" id="A0AAW0Z0G8"/>
<organism evidence="7 8">
    <name type="scientific">Kwoniella newhampshirensis</name>
    <dbReference type="NCBI Taxonomy" id="1651941"/>
    <lineage>
        <taxon>Eukaryota</taxon>
        <taxon>Fungi</taxon>
        <taxon>Dikarya</taxon>
        <taxon>Basidiomycota</taxon>
        <taxon>Agaricomycotina</taxon>
        <taxon>Tremellomycetes</taxon>
        <taxon>Tremellales</taxon>
        <taxon>Cryptococcaceae</taxon>
        <taxon>Kwoniella</taxon>
    </lineage>
</organism>
<dbReference type="CDD" id="cd19071">
    <property type="entry name" value="AKR_AKR1-5-like"/>
    <property type="match status" value="1"/>
</dbReference>
<protein>
    <recommendedName>
        <fullName evidence="6">NADP-dependent oxidoreductase domain-containing protein</fullName>
    </recommendedName>
</protein>
<name>A0AAW0Z0G8_9TREE</name>
<accession>A0AAW0Z0G8</accession>
<dbReference type="InterPro" id="IPR018170">
    <property type="entry name" value="Aldo/ket_reductase_CS"/>
</dbReference>
<dbReference type="PROSITE" id="PS00798">
    <property type="entry name" value="ALDOKETO_REDUCTASE_1"/>
    <property type="match status" value="1"/>
</dbReference>
<gene>
    <name evidence="7" type="ORF">IAR55_002311</name>
</gene>
<feature type="active site" description="Proton donor" evidence="3">
    <location>
        <position position="53"/>
    </location>
</feature>
<proteinExistence type="inferred from homology"/>
<keyword evidence="2" id="KW-0560">Oxidoreductase</keyword>
<dbReference type="PANTHER" id="PTHR43827:SF13">
    <property type="entry name" value="ALDO_KETO REDUCTASE FAMILY PROTEIN"/>
    <property type="match status" value="1"/>
</dbReference>
<comment type="similarity">
    <text evidence="1">Belongs to the aldo/keto reductase family.</text>
</comment>
<evidence type="ECO:0000256" key="2">
    <source>
        <dbReference type="ARBA" id="ARBA00023002"/>
    </source>
</evidence>
<dbReference type="EMBL" id="JBCAWK010000004">
    <property type="protein sequence ID" value="KAK8861490.1"/>
    <property type="molecule type" value="Genomic_DNA"/>
</dbReference>
<dbReference type="PRINTS" id="PR00069">
    <property type="entry name" value="ALDKETRDTASE"/>
</dbReference>
<feature type="binding site" evidence="4">
    <location>
        <position position="118"/>
    </location>
    <ligand>
        <name>substrate</name>
    </ligand>
</feature>
<dbReference type="Pfam" id="PF00248">
    <property type="entry name" value="Aldo_ket_red"/>
    <property type="match status" value="1"/>
</dbReference>
<dbReference type="GO" id="GO:0016491">
    <property type="term" value="F:oxidoreductase activity"/>
    <property type="evidence" value="ECO:0007669"/>
    <property type="project" value="UniProtKB-KW"/>
</dbReference>